<dbReference type="Pfam" id="PF24181">
    <property type="entry name" value="TPR_TTI1_C"/>
    <property type="match status" value="1"/>
</dbReference>
<feature type="domain" description="TTI1 N-terminal TPR" evidence="1">
    <location>
        <begin position="18"/>
        <end position="344"/>
    </location>
</feature>
<sequence length="1049" mass="118840">MPEVESDSRLRDMKKAQSICIKIIEEFSEDVVLPGSLTEFSTFVKQLNEESLQKEELIKLNRVIFATAFTILKESMKNEDNFNQHAFNSALQIINHIFENIKDEDAKDLHSFFWSINSRCLIIGDNKISNAVDLERIATYEANFVRFMLSSAKNRKDFFSNERRGELAFMVTFFISKFCSQKVDTPIRLTVGNTLLELVKPWDESIKTMTSFLPGICSRVSTLACADLNTAVVNTALEIFGRIISTCLNDSVVHQEDVNLATAESKLETSDTIPKKNIAYVKDWNKNLKFLLKRVCSRLVRHQNHCVRLALLILLHDIYKHCATNLGSSIGNVLIDTVLLLLSDPYDKIAELAAEIKQHLMHTVKENFINRLRERLYSLSATIPTEVIVSGDVEWCLKQLLGVLFSMNSECDDFLLGGKLPEQLTFALSSALQLNAKRLRLSREVTGKSNVLDAVDDLPFLHNVEKKTVNQIAGLLATSKHSYVLLDCISANISHTNELVELTGNYYFAVYLLKATCTQITKPAQKFIDTLQVLTEQAVKLLEGTDIHHPLRDDIIEDDDDKPGVESCLVTVLLSFCAATFLCTPSIFICQKLMNEALFEIFKWTKSSYILCAESAEYALKATALAVGKGDISSLCVTYGKYLIPKIAIRSRAYSSNLRTPCVLSSLLDHCENPELFEITSHVVQELLLAVDLGSQEWLILILRAMLSFGIAIGKWFPDIRPQEVEYSEDDPDKTVPKPDFVKSINNILMRTKHLLFSSHVPVRLVILELLGVCLIDLQHFPDDYLPMIHENWFAVFDCLQEKNLNVRLNGFKVVVTMCKLSGSFCYRRFIPQVWPSIRKFMLEQSAASASAQLVYLHSAAYKFQQIVLENLDTIFCSIEARGTDWGSAIEMAKAYCDVSQPETFQNAAKKLLFMCERKSREINDESENIIGSSSVWKHHISDDTKIPSSVKSWRPVFGCAIGPPTKYCNTTTYTIIYIFKGLLCSKNRHVRRALVFKNFEGEYYNGRGVDEKITIGYGYTCCEWYSAYTGESNKKSNITETPYTMLDF</sequence>
<dbReference type="OrthoDB" id="5865642at2759"/>
<reference evidence="3 4" key="1">
    <citation type="submission" date="2018-08" db="EMBL/GenBank/DDBJ databases">
        <authorList>
            <person name="Laetsch R D."/>
            <person name="Stevens L."/>
            <person name="Kumar S."/>
            <person name="Blaxter L. M."/>
        </authorList>
    </citation>
    <scope>NUCLEOTIDE SEQUENCE [LARGE SCALE GENOMIC DNA]</scope>
</reference>
<dbReference type="InterPro" id="IPR057567">
    <property type="entry name" value="TPR_TTI1_C"/>
</dbReference>
<dbReference type="InterPro" id="IPR052587">
    <property type="entry name" value="TELO2-interacting_protein_1"/>
</dbReference>
<evidence type="ECO:0000259" key="2">
    <source>
        <dbReference type="Pfam" id="PF24181"/>
    </source>
</evidence>
<dbReference type="SUPFAM" id="SSF48371">
    <property type="entry name" value="ARM repeat"/>
    <property type="match status" value="1"/>
</dbReference>
<dbReference type="PANTHER" id="PTHR18460">
    <property type="entry name" value="TEL2 INTERACTING PROTEIN 1 TTI1 FAMILY MEMBER"/>
    <property type="match status" value="1"/>
</dbReference>
<evidence type="ECO:0000313" key="3">
    <source>
        <dbReference type="EMBL" id="VDK74783.1"/>
    </source>
</evidence>
<dbReference type="GO" id="GO:0005737">
    <property type="term" value="C:cytoplasm"/>
    <property type="evidence" value="ECO:0007669"/>
    <property type="project" value="TreeGrafter"/>
</dbReference>
<accession>A0A3P6SXL5</accession>
<organism evidence="3 4">
    <name type="scientific">Litomosoides sigmodontis</name>
    <name type="common">Filarial nematode worm</name>
    <dbReference type="NCBI Taxonomy" id="42156"/>
    <lineage>
        <taxon>Eukaryota</taxon>
        <taxon>Metazoa</taxon>
        <taxon>Ecdysozoa</taxon>
        <taxon>Nematoda</taxon>
        <taxon>Chromadorea</taxon>
        <taxon>Rhabditida</taxon>
        <taxon>Spirurina</taxon>
        <taxon>Spiruromorpha</taxon>
        <taxon>Filarioidea</taxon>
        <taxon>Onchocercidae</taxon>
        <taxon>Litomosoides</taxon>
    </lineage>
</organism>
<protein>
    <submittedName>
        <fullName evidence="3">Uncharacterized protein</fullName>
    </submittedName>
</protein>
<dbReference type="OMA" id="QEWLILI"/>
<keyword evidence="4" id="KW-1185">Reference proteome</keyword>
<dbReference type="Pfam" id="PF24173">
    <property type="entry name" value="TPR_TTI1_N"/>
    <property type="match status" value="1"/>
</dbReference>
<dbReference type="EMBL" id="UYRX01000123">
    <property type="protein sequence ID" value="VDK74783.1"/>
    <property type="molecule type" value="Genomic_DNA"/>
</dbReference>
<dbReference type="AlphaFoldDB" id="A0A3P6SXL5"/>
<feature type="domain" description="TTI1 C-terminal TPR" evidence="2">
    <location>
        <begin position="723"/>
        <end position="913"/>
    </location>
</feature>
<dbReference type="STRING" id="42156.A0A3P6SXL5"/>
<dbReference type="PANTHER" id="PTHR18460:SF3">
    <property type="entry name" value="TELO2-INTERACTING PROTEIN 1 HOMOLOG"/>
    <property type="match status" value="1"/>
</dbReference>
<evidence type="ECO:0000313" key="4">
    <source>
        <dbReference type="Proteomes" id="UP000277928"/>
    </source>
</evidence>
<dbReference type="Proteomes" id="UP000277928">
    <property type="component" value="Unassembled WGS sequence"/>
</dbReference>
<evidence type="ECO:0000259" key="1">
    <source>
        <dbReference type="Pfam" id="PF24173"/>
    </source>
</evidence>
<dbReference type="InterPro" id="IPR016024">
    <property type="entry name" value="ARM-type_fold"/>
</dbReference>
<proteinExistence type="predicted"/>
<gene>
    <name evidence="3" type="ORF">NLS_LOCUS2626</name>
</gene>
<dbReference type="InterPro" id="IPR057566">
    <property type="entry name" value="TPR_TTI1_N"/>
</dbReference>
<name>A0A3P6SXL5_LITSI</name>